<evidence type="ECO:0000256" key="1">
    <source>
        <dbReference type="ARBA" id="ARBA00000798"/>
    </source>
</evidence>
<evidence type="ECO:0000256" key="8">
    <source>
        <dbReference type="ARBA" id="ARBA00022801"/>
    </source>
</evidence>
<name>A0ABV3PFY9_9HYPH</name>
<evidence type="ECO:0000313" key="15">
    <source>
        <dbReference type="Proteomes" id="UP001555786"/>
    </source>
</evidence>
<comment type="function">
    <text evidence="2">Could be a virulence factor.</text>
</comment>
<dbReference type="PANTHER" id="PTHR43856:SF1">
    <property type="entry name" value="MITOCHONDRIAL CARDIOLIPIN HYDROLASE"/>
    <property type="match status" value="1"/>
</dbReference>
<keyword evidence="15" id="KW-1185">Reference proteome</keyword>
<dbReference type="CDD" id="cd09170">
    <property type="entry name" value="PLDc_Nuc"/>
    <property type="match status" value="1"/>
</dbReference>
<dbReference type="PANTHER" id="PTHR43856">
    <property type="entry name" value="CARDIOLIPIN HYDROLASE"/>
    <property type="match status" value="1"/>
</dbReference>
<evidence type="ECO:0000256" key="2">
    <source>
        <dbReference type="ARBA" id="ARBA00003145"/>
    </source>
</evidence>
<comment type="similarity">
    <text evidence="4">Belongs to the phospholipase D family.</text>
</comment>
<feature type="chain" id="PRO_5047065552" description="Phospholipase D" evidence="12">
    <location>
        <begin position="19"/>
        <end position="197"/>
    </location>
</feature>
<evidence type="ECO:0000313" key="14">
    <source>
        <dbReference type="EMBL" id="MEW9304556.1"/>
    </source>
</evidence>
<evidence type="ECO:0000256" key="4">
    <source>
        <dbReference type="ARBA" id="ARBA00008664"/>
    </source>
</evidence>
<evidence type="ECO:0000256" key="7">
    <source>
        <dbReference type="ARBA" id="ARBA00022525"/>
    </source>
</evidence>
<dbReference type="InterPro" id="IPR001736">
    <property type="entry name" value="PLipase_D/transphosphatidylase"/>
</dbReference>
<dbReference type="Pfam" id="PF13091">
    <property type="entry name" value="PLDc_2"/>
    <property type="match status" value="1"/>
</dbReference>
<sequence length="197" mass="21140">MKIALALLSLLFVAPAWAEPSRSASPPAVSVCFTPGEDCEATIVREIGKAKHQVLVQAYGFTSIPIISAVKEAAARGVEVLIILDKSNDRGRYSAATYLYNAGIPVWIDTTPGIAHNKVMIIDRERVLTGSYNFTKSAKTRNAENLLVISSRPVALRFAANWESRLKASRSYEGLPAADLDQSSAAPNGHAVTNASN</sequence>
<feature type="signal peptide" evidence="12">
    <location>
        <begin position="1"/>
        <end position="18"/>
    </location>
</feature>
<dbReference type="Gene3D" id="3.30.870.10">
    <property type="entry name" value="Endonuclease Chain A"/>
    <property type="match status" value="1"/>
</dbReference>
<evidence type="ECO:0000256" key="11">
    <source>
        <dbReference type="ARBA" id="ARBA00029594"/>
    </source>
</evidence>
<keyword evidence="7" id="KW-0964">Secreted</keyword>
<dbReference type="EC" id="3.1.4.4" evidence="5"/>
<organism evidence="14 15">
    <name type="scientific">Labrys neptuniae</name>
    <dbReference type="NCBI Taxonomy" id="376174"/>
    <lineage>
        <taxon>Bacteria</taxon>
        <taxon>Pseudomonadati</taxon>
        <taxon>Pseudomonadota</taxon>
        <taxon>Alphaproteobacteria</taxon>
        <taxon>Hyphomicrobiales</taxon>
        <taxon>Xanthobacteraceae</taxon>
        <taxon>Labrys</taxon>
    </lineage>
</organism>
<evidence type="ECO:0000256" key="9">
    <source>
        <dbReference type="ARBA" id="ARBA00022963"/>
    </source>
</evidence>
<dbReference type="Proteomes" id="UP001555786">
    <property type="component" value="Unassembled WGS sequence"/>
</dbReference>
<keyword evidence="10" id="KW-0443">Lipid metabolism</keyword>
<comment type="caution">
    <text evidence="14">The sequence shown here is derived from an EMBL/GenBank/DDBJ whole genome shotgun (WGS) entry which is preliminary data.</text>
</comment>
<protein>
    <recommendedName>
        <fullName evidence="6">Phospholipase D</fullName>
        <ecNumber evidence="5">3.1.4.4</ecNumber>
    </recommendedName>
    <alternativeName>
        <fullName evidence="11">Choline phosphatase</fullName>
    </alternativeName>
</protein>
<dbReference type="InterPro" id="IPR025202">
    <property type="entry name" value="PLD-like_dom"/>
</dbReference>
<reference evidence="14 15" key="1">
    <citation type="submission" date="2024-07" db="EMBL/GenBank/DDBJ databases">
        <title>Description of Labrys sedimenti sp. nov., isolated from a diclofenac-degrading enrichment culture.</title>
        <authorList>
            <person name="Tancsics A."/>
            <person name="Csepanyi A."/>
        </authorList>
    </citation>
    <scope>NUCLEOTIDE SEQUENCE [LARGE SCALE GENOMIC DNA]</scope>
    <source>
        <strain evidence="14 15">LMG 23578</strain>
    </source>
</reference>
<proteinExistence type="inferred from homology"/>
<keyword evidence="12" id="KW-0732">Signal</keyword>
<accession>A0ABV3PFY9</accession>
<evidence type="ECO:0000256" key="10">
    <source>
        <dbReference type="ARBA" id="ARBA00023098"/>
    </source>
</evidence>
<dbReference type="RefSeq" id="WP_367622914.1">
    <property type="nucleotide sequence ID" value="NZ_JBFNQD010000001.1"/>
</dbReference>
<dbReference type="PROSITE" id="PS50035">
    <property type="entry name" value="PLD"/>
    <property type="match status" value="1"/>
</dbReference>
<dbReference type="SUPFAM" id="SSF56024">
    <property type="entry name" value="Phospholipase D/nuclease"/>
    <property type="match status" value="1"/>
</dbReference>
<evidence type="ECO:0000256" key="12">
    <source>
        <dbReference type="SAM" id="SignalP"/>
    </source>
</evidence>
<keyword evidence="8" id="KW-0378">Hydrolase</keyword>
<evidence type="ECO:0000256" key="3">
    <source>
        <dbReference type="ARBA" id="ARBA00004613"/>
    </source>
</evidence>
<keyword evidence="9" id="KW-0442">Lipid degradation</keyword>
<dbReference type="InterPro" id="IPR051406">
    <property type="entry name" value="PLD_domain"/>
</dbReference>
<comment type="catalytic activity">
    <reaction evidence="1">
        <text>a 1,2-diacyl-sn-glycero-3-phosphocholine + H2O = a 1,2-diacyl-sn-glycero-3-phosphate + choline + H(+)</text>
        <dbReference type="Rhea" id="RHEA:14445"/>
        <dbReference type="ChEBI" id="CHEBI:15354"/>
        <dbReference type="ChEBI" id="CHEBI:15377"/>
        <dbReference type="ChEBI" id="CHEBI:15378"/>
        <dbReference type="ChEBI" id="CHEBI:57643"/>
        <dbReference type="ChEBI" id="CHEBI:58608"/>
        <dbReference type="EC" id="3.1.4.4"/>
    </reaction>
</comment>
<gene>
    <name evidence="14" type="ORF">ABXS05_03335</name>
</gene>
<dbReference type="EMBL" id="JBFNQD010000001">
    <property type="protein sequence ID" value="MEW9304556.1"/>
    <property type="molecule type" value="Genomic_DNA"/>
</dbReference>
<feature type="domain" description="PLD phosphodiesterase" evidence="13">
    <location>
        <begin position="111"/>
        <end position="138"/>
    </location>
</feature>
<evidence type="ECO:0000256" key="6">
    <source>
        <dbReference type="ARBA" id="ARBA00018392"/>
    </source>
</evidence>
<evidence type="ECO:0000259" key="13">
    <source>
        <dbReference type="PROSITE" id="PS50035"/>
    </source>
</evidence>
<dbReference type="SMART" id="SM00155">
    <property type="entry name" value="PLDc"/>
    <property type="match status" value="1"/>
</dbReference>
<comment type="subcellular location">
    <subcellularLocation>
        <location evidence="3">Secreted</location>
    </subcellularLocation>
</comment>
<evidence type="ECO:0000256" key="5">
    <source>
        <dbReference type="ARBA" id="ARBA00012027"/>
    </source>
</evidence>